<dbReference type="AlphaFoldDB" id="W7D8I0"/>
<keyword evidence="3 5" id="KW-1133">Transmembrane helix</keyword>
<dbReference type="PATRIC" id="fig|1265816.5.peg.1305"/>
<evidence type="ECO:0000256" key="5">
    <source>
        <dbReference type="SAM" id="Phobius"/>
    </source>
</evidence>
<feature type="transmembrane region" description="Helical" evidence="5">
    <location>
        <begin position="44"/>
        <end position="61"/>
    </location>
</feature>
<evidence type="ECO:0000256" key="1">
    <source>
        <dbReference type="ARBA" id="ARBA00004141"/>
    </source>
</evidence>
<evidence type="ECO:0000313" key="7">
    <source>
        <dbReference type="EMBL" id="EUJ45507.1"/>
    </source>
</evidence>
<feature type="transmembrane region" description="Helical" evidence="5">
    <location>
        <begin position="124"/>
        <end position="143"/>
    </location>
</feature>
<organism evidence="7 8">
    <name type="scientific">Listeria riparia FSL S10-1204</name>
    <dbReference type="NCBI Taxonomy" id="1265816"/>
    <lineage>
        <taxon>Bacteria</taxon>
        <taxon>Bacillati</taxon>
        <taxon>Bacillota</taxon>
        <taxon>Bacilli</taxon>
        <taxon>Bacillales</taxon>
        <taxon>Listeriaceae</taxon>
        <taxon>Listeria</taxon>
    </lineage>
</organism>
<name>W7D8I0_9LIST</name>
<feature type="transmembrane region" description="Helical" evidence="5">
    <location>
        <begin position="21"/>
        <end position="38"/>
    </location>
</feature>
<feature type="transmembrane region" description="Helical" evidence="5">
    <location>
        <begin position="255"/>
        <end position="283"/>
    </location>
</feature>
<evidence type="ECO:0000256" key="3">
    <source>
        <dbReference type="ARBA" id="ARBA00022989"/>
    </source>
</evidence>
<feature type="transmembrane region" description="Helical" evidence="5">
    <location>
        <begin position="396"/>
        <end position="418"/>
    </location>
</feature>
<keyword evidence="2 5" id="KW-0812">Transmembrane</keyword>
<feature type="transmembrane region" description="Helical" evidence="5">
    <location>
        <begin position="356"/>
        <end position="376"/>
    </location>
</feature>
<feature type="transmembrane region" description="Helical" evidence="5">
    <location>
        <begin position="453"/>
        <end position="470"/>
    </location>
</feature>
<feature type="transmembrane region" description="Helical" evidence="5">
    <location>
        <begin position="68"/>
        <end position="88"/>
    </location>
</feature>
<dbReference type="InterPro" id="IPR007016">
    <property type="entry name" value="O-antigen_ligase-rel_domated"/>
</dbReference>
<dbReference type="EMBL" id="AODL01000007">
    <property type="protein sequence ID" value="EUJ45507.1"/>
    <property type="molecule type" value="Genomic_DNA"/>
</dbReference>
<evidence type="ECO:0000256" key="2">
    <source>
        <dbReference type="ARBA" id="ARBA00022692"/>
    </source>
</evidence>
<protein>
    <submittedName>
        <fullName evidence="7">O-Antigen polymerase family protein</fullName>
    </submittedName>
</protein>
<feature type="transmembrane region" description="Helical" evidence="5">
    <location>
        <begin position="94"/>
        <end position="112"/>
    </location>
</feature>
<comment type="caution">
    <text evidence="7">The sequence shown here is derived from an EMBL/GenBank/DDBJ whole genome shotgun (WGS) entry which is preliminary data.</text>
</comment>
<dbReference type="PANTHER" id="PTHR37422">
    <property type="entry name" value="TEICHURONIC ACID BIOSYNTHESIS PROTEIN TUAE"/>
    <property type="match status" value="1"/>
</dbReference>
<proteinExistence type="predicted"/>
<dbReference type="Proteomes" id="UP000019248">
    <property type="component" value="Unassembled WGS sequence"/>
</dbReference>
<dbReference type="Pfam" id="PF04932">
    <property type="entry name" value="Wzy_C"/>
    <property type="match status" value="1"/>
</dbReference>
<dbReference type="RefSeq" id="WP_241434096.1">
    <property type="nucleotide sequence ID" value="NZ_AODL01000007.1"/>
</dbReference>
<dbReference type="PANTHER" id="PTHR37422:SF23">
    <property type="entry name" value="TEICHURONIC ACID BIOSYNTHESIS PROTEIN TUAE"/>
    <property type="match status" value="1"/>
</dbReference>
<dbReference type="InterPro" id="IPR051533">
    <property type="entry name" value="WaaL-like"/>
</dbReference>
<comment type="subcellular location">
    <subcellularLocation>
        <location evidence="1">Membrane</location>
        <topology evidence="1">Multi-pass membrane protein</topology>
    </subcellularLocation>
</comment>
<gene>
    <name evidence="7" type="ORF">PRIP_06613</name>
</gene>
<sequence length="480" mass="55136">MVANIVRKTSKCMLIIKWLNGNYKIVAFFLIAIAILEICVFIPYGYVPVALLLVVFILVCFRIDMEKCMFTLSIILLCAGFFGPYLGLPSMENIFLFRVLLPIHLVLFLFFYKKDWERIRKIRIFLVLYILFIFTMSLTLFWTDSIGGSLRYIYFLFEWLYVFFICVYFLNDTKSYRVFAKCTVILYILFISIGLWEVITGLHLPRSGSTFYITTTSKYQPTGFQFNTNDYAALLTILFPLVVIEISKWRKKVSIIATTIISFVAIYLVIVTFSRMAMLVILIEATVLLVSWMRSWALVGIILGGIGSVLISFYFKWNLIIQLFSDITRAFTDKNGSTLERMEMYKVTWSLIRESNFIGIGAGMLPTHLSAAMYGFENASASYWSPHNYWLEVLANGGILAFLPLISFFMLYFTLSLCYWIKTGWRSDSAVPFLIGVAFVFASIGLSGTFDKMFLGLGLGIGMSILNIHYRKLNEKKVSN</sequence>
<feature type="transmembrane region" description="Helical" evidence="5">
    <location>
        <begin position="182"/>
        <end position="204"/>
    </location>
</feature>
<keyword evidence="8" id="KW-1185">Reference proteome</keyword>
<feature type="transmembrane region" description="Helical" evidence="5">
    <location>
        <begin position="224"/>
        <end position="243"/>
    </location>
</feature>
<feature type="transmembrane region" description="Helical" evidence="5">
    <location>
        <begin position="295"/>
        <end position="315"/>
    </location>
</feature>
<feature type="domain" description="O-antigen ligase-related" evidence="6">
    <location>
        <begin position="261"/>
        <end position="404"/>
    </location>
</feature>
<evidence type="ECO:0000259" key="6">
    <source>
        <dbReference type="Pfam" id="PF04932"/>
    </source>
</evidence>
<evidence type="ECO:0000256" key="4">
    <source>
        <dbReference type="ARBA" id="ARBA00023136"/>
    </source>
</evidence>
<evidence type="ECO:0000313" key="8">
    <source>
        <dbReference type="Proteomes" id="UP000019248"/>
    </source>
</evidence>
<feature type="transmembrane region" description="Helical" evidence="5">
    <location>
        <begin position="149"/>
        <end position="170"/>
    </location>
</feature>
<keyword evidence="4 5" id="KW-0472">Membrane</keyword>
<feature type="transmembrane region" description="Helical" evidence="5">
    <location>
        <begin position="430"/>
        <end position="447"/>
    </location>
</feature>
<reference evidence="7 8" key="1">
    <citation type="journal article" date="2014" name="Int. J. Syst. Evol. Microbiol.">
        <title>Listeria floridensis sp. nov., Listeria aquatica sp. nov., Listeria cornellensis sp. nov., Listeria riparia sp. nov. and Listeria grandensis sp. nov., from agricultural and natural environments.</title>
        <authorList>
            <person name="den Bakker H.C."/>
            <person name="Warchocki S."/>
            <person name="Wright E.M."/>
            <person name="Allred A.F."/>
            <person name="Ahlstrom C."/>
            <person name="Manuel C.S."/>
            <person name="Stasiewicz M.J."/>
            <person name="Burrell A."/>
            <person name="Roof S."/>
            <person name="Strawn L."/>
            <person name="Fortes E.D."/>
            <person name="Nightingale K.K."/>
            <person name="Kephart D."/>
            <person name="Wiedmann M."/>
        </authorList>
    </citation>
    <scope>NUCLEOTIDE SEQUENCE [LARGE SCALE GENOMIC DNA]</scope>
    <source>
        <strain evidence="7 8">FSL S10-1204</strain>
    </source>
</reference>
<dbReference type="GO" id="GO:0016020">
    <property type="term" value="C:membrane"/>
    <property type="evidence" value="ECO:0007669"/>
    <property type="project" value="UniProtKB-SubCell"/>
</dbReference>
<accession>W7D8I0</accession>